<evidence type="ECO:0000313" key="2">
    <source>
        <dbReference type="EMBL" id="GAV73220.1"/>
    </source>
</evidence>
<dbReference type="InParanoid" id="A0A1Q3BYY5"/>
<dbReference type="PANTHER" id="PTHR33358:SF12">
    <property type="entry name" value="F-BOX PROTEIN WITH A DOMAIN PROTEIN"/>
    <property type="match status" value="1"/>
</dbReference>
<evidence type="ECO:0000256" key="1">
    <source>
        <dbReference type="SAM" id="MobiDB-lite"/>
    </source>
</evidence>
<evidence type="ECO:0000313" key="3">
    <source>
        <dbReference type="Proteomes" id="UP000187406"/>
    </source>
</evidence>
<comment type="caution">
    <text evidence="2">The sequence shown here is derived from an EMBL/GenBank/DDBJ whole genome shotgun (WGS) entry which is preliminary data.</text>
</comment>
<sequence>MASLQASTLLISSSSSNDSKRINAAISVPKLPRIHFSVPKAPSRDLVEESNMKGGFTKTTPLQRNVTSRTIKEDNDSSTSMVTAQLYAILEAVADRVEMHTNIGEQRENWNTLLLSSINMITLTAATMAGVAATGGVGISLLALKLSSTLLFSVATGMVMIMNKIQPSQLVEEQRKATRTFKQLETQIKTILALRSPTQEDVNGSMEKVMALDKAYPLPLLGVMLEKYPKTFEPAIWWPQNHSQRGGENQNQSNRKMKKNGWSEGLEVEMKDVVKVLKRKDTEEYKRLGNLVLKVHKVLAISGPLLTGIAAAGSAFVGNGSWAAIVAVAAGVLASTVNTLEHGGQVGMVFELYRNSAGFFKFLEESIESTLNESEVDKRENGDLFEMKVALQLGRSLSQLRNLAKKSGYASSIEVNDIDEFGSKLF</sequence>
<dbReference type="AlphaFoldDB" id="A0A1Q3BYY5"/>
<feature type="compositionally biased region" description="Polar residues" evidence="1">
    <location>
        <begin position="240"/>
        <end position="254"/>
    </location>
</feature>
<dbReference type="OrthoDB" id="1897643at2759"/>
<dbReference type="PANTHER" id="PTHR33358">
    <property type="entry name" value="F-BOX PROTEIN WITH A DOMAIN PROTEIN"/>
    <property type="match status" value="1"/>
</dbReference>
<keyword evidence="3" id="KW-1185">Reference proteome</keyword>
<feature type="region of interest" description="Disordered" evidence="1">
    <location>
        <begin position="240"/>
        <end position="261"/>
    </location>
</feature>
<dbReference type="InterPro" id="IPR027949">
    <property type="entry name" value="Chloroplast_duf"/>
</dbReference>
<dbReference type="EMBL" id="BDDD01001088">
    <property type="protein sequence ID" value="GAV73220.1"/>
    <property type="molecule type" value="Genomic_DNA"/>
</dbReference>
<accession>A0A1Q3BYY5</accession>
<organism evidence="2 3">
    <name type="scientific">Cephalotus follicularis</name>
    <name type="common">Albany pitcher plant</name>
    <dbReference type="NCBI Taxonomy" id="3775"/>
    <lineage>
        <taxon>Eukaryota</taxon>
        <taxon>Viridiplantae</taxon>
        <taxon>Streptophyta</taxon>
        <taxon>Embryophyta</taxon>
        <taxon>Tracheophyta</taxon>
        <taxon>Spermatophyta</taxon>
        <taxon>Magnoliopsida</taxon>
        <taxon>eudicotyledons</taxon>
        <taxon>Gunneridae</taxon>
        <taxon>Pentapetalae</taxon>
        <taxon>rosids</taxon>
        <taxon>fabids</taxon>
        <taxon>Oxalidales</taxon>
        <taxon>Cephalotaceae</taxon>
        <taxon>Cephalotus</taxon>
    </lineage>
</organism>
<protein>
    <submittedName>
        <fullName evidence="2">Uncharacterized protein</fullName>
    </submittedName>
</protein>
<gene>
    <name evidence="2" type="ORF">CFOL_v3_16706</name>
</gene>
<dbReference type="Proteomes" id="UP000187406">
    <property type="component" value="Unassembled WGS sequence"/>
</dbReference>
<dbReference type="STRING" id="3775.A0A1Q3BYY5"/>
<proteinExistence type="predicted"/>
<reference evidence="3" key="1">
    <citation type="submission" date="2016-04" db="EMBL/GenBank/DDBJ databases">
        <title>Cephalotus genome sequencing.</title>
        <authorList>
            <person name="Fukushima K."/>
            <person name="Hasebe M."/>
            <person name="Fang X."/>
        </authorList>
    </citation>
    <scope>NUCLEOTIDE SEQUENCE [LARGE SCALE GENOMIC DNA]</scope>
    <source>
        <strain evidence="3">cv. St1</strain>
    </source>
</reference>
<dbReference type="Pfam" id="PF14476">
    <property type="entry name" value="Chloroplast_duf"/>
    <property type="match status" value="1"/>
</dbReference>
<name>A0A1Q3BYY5_CEPFO</name>
<dbReference type="FunCoup" id="A0A1Q3BYY5">
    <property type="interactions" value="20"/>
</dbReference>